<dbReference type="EMBL" id="LPNN01000010">
    <property type="protein sequence ID" value="OEJ81805.1"/>
    <property type="molecule type" value="Genomic_DNA"/>
</dbReference>
<dbReference type="SUPFAM" id="SSF56219">
    <property type="entry name" value="DNase I-like"/>
    <property type="match status" value="1"/>
</dbReference>
<evidence type="ECO:0000256" key="3">
    <source>
        <dbReference type="ARBA" id="ARBA00013044"/>
    </source>
</evidence>
<dbReference type="PANTHER" id="PTHR11200:SF269">
    <property type="entry name" value="PHOSPHATIDYLINOSITOL 4,5-BISPHOSPHATE 5-PHOSPHATASE INP51"/>
    <property type="match status" value="1"/>
</dbReference>
<dbReference type="GO" id="GO:0016020">
    <property type="term" value="C:membrane"/>
    <property type="evidence" value="ECO:0007669"/>
    <property type="project" value="TreeGrafter"/>
</dbReference>
<dbReference type="STRING" id="29833.A0A1E5R4G9"/>
<reference evidence="7" key="1">
    <citation type="journal article" date="2016" name="Genome Announc.">
        <title>Genome sequences of three species of Hanseniaspora isolated from spontaneous wine fermentations.</title>
        <authorList>
            <person name="Sternes P.R."/>
            <person name="Lee D."/>
            <person name="Kutyna D.R."/>
            <person name="Borneman A.R."/>
        </authorList>
    </citation>
    <scope>NUCLEOTIDE SEQUENCE [LARGE SCALE GENOMIC DNA]</scope>
    <source>
        <strain evidence="7">AWRI3580</strain>
    </source>
</reference>
<sequence length="1054" mass="120779">MYLQISKNPSDRQICLISEDYSLVFRTASKSINSTGSEICALVESVTVEQLQGNTNFDFSEGYQYKNHLTSRYEGFMGLFKLSDGDIFLGLIKTSKTAGHARHVIKENDATKEKYFQPAEAIKQILDVAFISLTSSTSDIYENINVSSKAISDAINNDAKSLHPCYELKKLFCDGTFYFSNDFDITNYLQNRGNEIFAQSSYKKYSNRSSQVDLTLEKFQDKNVWNIKMIEEIINLRGRISQHERERMDNGMFITFIIRGFAETKMLTKDLYMTNISRISTEGKDETLLDSTSKIGNGGDISTFVESEIILSTPKYTMSYVICLGNIPINYDLQESQFLIHSKKKLELTYSNDESRNFKLMSKHFNNLITKYNSVSCINLTKFRDQGQMDLNFLYSKLVHEIDSKIKFLPLEIKKAVYKKITYKNYAVDDLFLEEKNSSMKKTLSLIKQNITDFGCFVYDNENEIFFGKQTGVIRLSSTSKNSIKGDSTSEGDGRHSTYISNSGLNSVKKMVLFTKVIAQEVFGIIFNELSLSTTIRNNLVFDDMGSEANAIFRNQTFQIVNLLSRNNPHHEKMASIYKRLFQFKLKLYDPLHSYVSTYLKYGIKKEMMTYKKNISIYAVTFNVAGVTCPDDLSGLLFPAEKEEKTYHDIYCIGLEEAVDLTPGKMINTDATVKTLWAKSLLNSLNKSQEEHYALLGMQQLGGVIMFLFTKSSQMTKIKSIQYSFHKLGFGGIAANKGAVAISFEYSATKFCFITSHLSAGLGNIEQRHIDYKMVNENLRFGNRNIKIGSHDAIIWIGDLNFRINMSNEEAKALILQKNYKGMLVHDQLHKQMSDGESFPFYEEMDISFDPTYKFDKNTDTYDTSEKSRIPAWTDRILSKGSVLEQKAYQSIKEVKFSDHRPVFGIFEAKVVVLDENLKLSLINSIYARLKKQLEKYDIQERLLILDLAEKELISSSRKEKKKINISKTHHVPILTDDSKILGADEIYLKQYYDSKNQKLPPPSDFYHKWWIGEASKPAVVDINVDSKEFLINLNKASNPFEDTENEPIFKKRI</sequence>
<dbReference type="GO" id="GO:0046856">
    <property type="term" value="P:phosphatidylinositol dephosphorylation"/>
    <property type="evidence" value="ECO:0007669"/>
    <property type="project" value="InterPro"/>
</dbReference>
<dbReference type="Proteomes" id="UP000095358">
    <property type="component" value="Unassembled WGS sequence"/>
</dbReference>
<dbReference type="EC" id="3.1.3.36" evidence="3"/>
<dbReference type="Pfam" id="PF02383">
    <property type="entry name" value="Syja_N"/>
    <property type="match status" value="1"/>
</dbReference>
<evidence type="ECO:0000259" key="5">
    <source>
        <dbReference type="PROSITE" id="PS50275"/>
    </source>
</evidence>
<evidence type="ECO:0000313" key="7">
    <source>
        <dbReference type="Proteomes" id="UP000095358"/>
    </source>
</evidence>
<dbReference type="InterPro" id="IPR000300">
    <property type="entry name" value="IPPc"/>
</dbReference>
<proteinExistence type="inferred from homology"/>
<protein>
    <recommendedName>
        <fullName evidence="3">phosphoinositide 5-phosphatase</fullName>
        <ecNumber evidence="3">3.1.3.36</ecNumber>
    </recommendedName>
</protein>
<dbReference type="GO" id="GO:0043813">
    <property type="term" value="F:phosphatidylinositol-3,5-bisphosphate 5-phosphatase activity"/>
    <property type="evidence" value="ECO:0007669"/>
    <property type="project" value="TreeGrafter"/>
</dbReference>
<keyword evidence="7" id="KW-1185">Reference proteome</keyword>
<evidence type="ECO:0000256" key="1">
    <source>
        <dbReference type="ARBA" id="ARBA00008943"/>
    </source>
</evidence>
<dbReference type="VEuPathDB" id="FungiDB:AWRI3580_g3827"/>
<comment type="caution">
    <text evidence="6">The sequence shown here is derived from an EMBL/GenBank/DDBJ whole genome shotgun (WGS) entry which is preliminary data.</text>
</comment>
<dbReference type="AlphaFoldDB" id="A0A1E5R4G9"/>
<dbReference type="PROSITE" id="PS50275">
    <property type="entry name" value="SAC"/>
    <property type="match status" value="1"/>
</dbReference>
<dbReference type="GO" id="GO:0005737">
    <property type="term" value="C:cytoplasm"/>
    <property type="evidence" value="ECO:0007669"/>
    <property type="project" value="TreeGrafter"/>
</dbReference>
<evidence type="ECO:0000256" key="4">
    <source>
        <dbReference type="ARBA" id="ARBA00022801"/>
    </source>
</evidence>
<evidence type="ECO:0000313" key="6">
    <source>
        <dbReference type="EMBL" id="OEJ81805.1"/>
    </source>
</evidence>
<accession>A0A1E5R4G9</accession>
<dbReference type="GO" id="GO:0004439">
    <property type="term" value="F:phosphatidylinositol-4,5-bisphosphate 5-phosphatase activity"/>
    <property type="evidence" value="ECO:0007669"/>
    <property type="project" value="UniProtKB-EC"/>
</dbReference>
<dbReference type="Gene3D" id="3.60.10.10">
    <property type="entry name" value="Endonuclease/exonuclease/phosphatase"/>
    <property type="match status" value="1"/>
</dbReference>
<organism evidence="6 7">
    <name type="scientific">Hanseniaspora uvarum</name>
    <name type="common">Yeast</name>
    <name type="synonym">Kloeckera apiculata</name>
    <dbReference type="NCBI Taxonomy" id="29833"/>
    <lineage>
        <taxon>Eukaryota</taxon>
        <taxon>Fungi</taxon>
        <taxon>Dikarya</taxon>
        <taxon>Ascomycota</taxon>
        <taxon>Saccharomycotina</taxon>
        <taxon>Saccharomycetes</taxon>
        <taxon>Saccharomycodales</taxon>
        <taxon>Saccharomycodaceae</taxon>
        <taxon>Hanseniaspora</taxon>
    </lineage>
</organism>
<dbReference type="InterPro" id="IPR046985">
    <property type="entry name" value="IP5"/>
</dbReference>
<dbReference type="InterPro" id="IPR036691">
    <property type="entry name" value="Endo/exonu/phosph_ase_sf"/>
</dbReference>
<gene>
    <name evidence="6" type="ORF">AWRI3580_g3827</name>
</gene>
<feature type="domain" description="SAC" evidence="5">
    <location>
        <begin position="168"/>
        <end position="403"/>
    </location>
</feature>
<dbReference type="PANTHER" id="PTHR11200">
    <property type="entry name" value="INOSITOL 5-PHOSPHATASE"/>
    <property type="match status" value="1"/>
</dbReference>
<dbReference type="OrthoDB" id="405996at2759"/>
<keyword evidence="4" id="KW-0378">Hydrolase</keyword>
<dbReference type="SMART" id="SM00128">
    <property type="entry name" value="IPPc"/>
    <property type="match status" value="1"/>
</dbReference>
<comment type="similarity">
    <text evidence="2">In the central section; belongs to the inositol 1,4,5-trisphosphate 5-phosphatase family.</text>
</comment>
<name>A0A1E5R4G9_HANUV</name>
<dbReference type="InterPro" id="IPR002013">
    <property type="entry name" value="SAC_dom"/>
</dbReference>
<evidence type="ECO:0000256" key="2">
    <source>
        <dbReference type="ARBA" id="ARBA00009678"/>
    </source>
</evidence>
<comment type="similarity">
    <text evidence="1">Belongs to the synaptojanin family.</text>
</comment>
<dbReference type="Pfam" id="PF22669">
    <property type="entry name" value="Exo_endo_phos2"/>
    <property type="match status" value="1"/>
</dbReference>